<name>A0A839IUN5_9GAMM</name>
<gene>
    <name evidence="1" type="ORF">H4O21_18810</name>
</gene>
<reference evidence="1 2" key="1">
    <citation type="submission" date="2020-08" db="EMBL/GenBank/DDBJ databases">
        <title>Oceanospirillum sp. nov. isolated from marine sediment.</title>
        <authorList>
            <person name="Ji X."/>
        </authorList>
    </citation>
    <scope>NUCLEOTIDE SEQUENCE [LARGE SCALE GENOMIC DNA]</scope>
    <source>
        <strain evidence="1 2">D5</strain>
    </source>
</reference>
<evidence type="ECO:0000313" key="2">
    <source>
        <dbReference type="Proteomes" id="UP000565262"/>
    </source>
</evidence>
<dbReference type="EMBL" id="JACJFM010000032">
    <property type="protein sequence ID" value="MBB1488661.1"/>
    <property type="molecule type" value="Genomic_DNA"/>
</dbReference>
<evidence type="ECO:0000313" key="1">
    <source>
        <dbReference type="EMBL" id="MBB1488661.1"/>
    </source>
</evidence>
<keyword evidence="2" id="KW-1185">Reference proteome</keyword>
<comment type="caution">
    <text evidence="1">The sequence shown here is derived from an EMBL/GenBank/DDBJ whole genome shotgun (WGS) entry which is preliminary data.</text>
</comment>
<accession>A0A839IUN5</accession>
<dbReference type="AlphaFoldDB" id="A0A839IUN5"/>
<sequence>MNAARVVSGYDDQPAPLQQRQDVMRVIAFQEQILPVEQVLFEVREFRVFELKSPVELSGRRLKHLASPLTISCTVLMSCRAA</sequence>
<organism evidence="1 2">
    <name type="scientific">Oceanospirillum sediminis</name>
    <dbReference type="NCBI Taxonomy" id="2760088"/>
    <lineage>
        <taxon>Bacteria</taxon>
        <taxon>Pseudomonadati</taxon>
        <taxon>Pseudomonadota</taxon>
        <taxon>Gammaproteobacteria</taxon>
        <taxon>Oceanospirillales</taxon>
        <taxon>Oceanospirillaceae</taxon>
        <taxon>Oceanospirillum</taxon>
    </lineage>
</organism>
<dbReference type="Proteomes" id="UP000565262">
    <property type="component" value="Unassembled WGS sequence"/>
</dbReference>
<proteinExistence type="predicted"/>
<dbReference type="RefSeq" id="WP_182810432.1">
    <property type="nucleotide sequence ID" value="NZ_JACJFM010000032.1"/>
</dbReference>
<protein>
    <submittedName>
        <fullName evidence="1">Uncharacterized protein</fullName>
    </submittedName>
</protein>